<keyword evidence="3" id="KW-1185">Reference proteome</keyword>
<accession>A0ABQ2QKE0</accession>
<feature type="compositionally biased region" description="Basic and acidic residues" evidence="1">
    <location>
        <begin position="134"/>
        <end position="143"/>
    </location>
</feature>
<dbReference type="Proteomes" id="UP000611554">
    <property type="component" value="Unassembled WGS sequence"/>
</dbReference>
<sequence>MPLEITRPARDVSRVPDRRVFGLLAASPFDVFRAVLPVVFLAVLPVSFDVEAVSRPPPDRGRGAALAVGRVPEDVPVVAEVPGEAAGEGETRGLTSSAAAEAFGVGVPEEGFSEGEARTSGAASPGPPVCRGVKTADADAREA</sequence>
<gene>
    <name evidence="2" type="ORF">GCM10010140_14180</name>
</gene>
<evidence type="ECO:0000313" key="3">
    <source>
        <dbReference type="Proteomes" id="UP000611554"/>
    </source>
</evidence>
<name>A0ABQ2QKE0_9ACTN</name>
<feature type="region of interest" description="Disordered" evidence="1">
    <location>
        <begin position="110"/>
        <end position="143"/>
    </location>
</feature>
<dbReference type="EMBL" id="BMQJ01000002">
    <property type="protein sequence ID" value="GGP85963.1"/>
    <property type="molecule type" value="Genomic_DNA"/>
</dbReference>
<protein>
    <submittedName>
        <fullName evidence="2">Uncharacterized protein</fullName>
    </submittedName>
</protein>
<evidence type="ECO:0000313" key="2">
    <source>
        <dbReference type="EMBL" id="GGP85963.1"/>
    </source>
</evidence>
<proteinExistence type="predicted"/>
<comment type="caution">
    <text evidence="2">The sequence shown here is derived from an EMBL/GenBank/DDBJ whole genome shotgun (WGS) entry which is preliminary data.</text>
</comment>
<organism evidence="2 3">
    <name type="scientific">Streptosporangium pseudovulgare</name>
    <dbReference type="NCBI Taxonomy" id="35765"/>
    <lineage>
        <taxon>Bacteria</taxon>
        <taxon>Bacillati</taxon>
        <taxon>Actinomycetota</taxon>
        <taxon>Actinomycetes</taxon>
        <taxon>Streptosporangiales</taxon>
        <taxon>Streptosporangiaceae</taxon>
        <taxon>Streptosporangium</taxon>
    </lineage>
</organism>
<reference evidence="3" key="1">
    <citation type="journal article" date="2019" name="Int. J. Syst. Evol. Microbiol.">
        <title>The Global Catalogue of Microorganisms (GCM) 10K type strain sequencing project: providing services to taxonomists for standard genome sequencing and annotation.</title>
        <authorList>
            <consortium name="The Broad Institute Genomics Platform"/>
            <consortium name="The Broad Institute Genome Sequencing Center for Infectious Disease"/>
            <person name="Wu L."/>
            <person name="Ma J."/>
        </authorList>
    </citation>
    <scope>NUCLEOTIDE SEQUENCE [LARGE SCALE GENOMIC DNA]</scope>
    <source>
        <strain evidence="3">JCM 3115</strain>
    </source>
</reference>
<evidence type="ECO:0000256" key="1">
    <source>
        <dbReference type="SAM" id="MobiDB-lite"/>
    </source>
</evidence>